<feature type="chain" id="PRO_5024815905" evidence="1">
    <location>
        <begin position="21"/>
        <end position="111"/>
    </location>
</feature>
<dbReference type="OrthoDB" id="6790757at2759"/>
<dbReference type="EMBL" id="CAACVG010007964">
    <property type="protein sequence ID" value="VEN47832.1"/>
    <property type="molecule type" value="Genomic_DNA"/>
</dbReference>
<dbReference type="AlphaFoldDB" id="A0A653CIS8"/>
<proteinExistence type="predicted"/>
<keyword evidence="3" id="KW-1185">Reference proteome</keyword>
<evidence type="ECO:0000313" key="3">
    <source>
        <dbReference type="Proteomes" id="UP000410492"/>
    </source>
</evidence>
<sequence>MKYLVAIFAIFALVAVFASAEELEERPLVSVRAPFLQQNAVGSCECNSCGQYCVSNNYIGEERPLVSVRAPFLQQDAVGSCECNSCNRYCVTYNYIGGLCVGTTCYCVKLN</sequence>
<feature type="signal peptide" evidence="1">
    <location>
        <begin position="1"/>
        <end position="20"/>
    </location>
</feature>
<accession>A0A653CIS8</accession>
<organism evidence="2 3">
    <name type="scientific">Callosobruchus maculatus</name>
    <name type="common">Southern cowpea weevil</name>
    <name type="synonym">Pulse bruchid</name>
    <dbReference type="NCBI Taxonomy" id="64391"/>
    <lineage>
        <taxon>Eukaryota</taxon>
        <taxon>Metazoa</taxon>
        <taxon>Ecdysozoa</taxon>
        <taxon>Arthropoda</taxon>
        <taxon>Hexapoda</taxon>
        <taxon>Insecta</taxon>
        <taxon>Pterygota</taxon>
        <taxon>Neoptera</taxon>
        <taxon>Endopterygota</taxon>
        <taxon>Coleoptera</taxon>
        <taxon>Polyphaga</taxon>
        <taxon>Cucujiformia</taxon>
        <taxon>Chrysomeloidea</taxon>
        <taxon>Chrysomelidae</taxon>
        <taxon>Bruchinae</taxon>
        <taxon>Bruchini</taxon>
        <taxon>Callosobruchus</taxon>
    </lineage>
</organism>
<gene>
    <name evidence="2" type="ORF">CALMAC_LOCUS9501</name>
</gene>
<evidence type="ECO:0000256" key="1">
    <source>
        <dbReference type="SAM" id="SignalP"/>
    </source>
</evidence>
<protein>
    <submittedName>
        <fullName evidence="2">Uncharacterized protein</fullName>
    </submittedName>
</protein>
<dbReference type="Proteomes" id="UP000410492">
    <property type="component" value="Unassembled WGS sequence"/>
</dbReference>
<name>A0A653CIS8_CALMS</name>
<reference evidence="2 3" key="1">
    <citation type="submission" date="2019-01" db="EMBL/GenBank/DDBJ databases">
        <authorList>
            <person name="Sayadi A."/>
        </authorList>
    </citation>
    <scope>NUCLEOTIDE SEQUENCE [LARGE SCALE GENOMIC DNA]</scope>
</reference>
<keyword evidence="1" id="KW-0732">Signal</keyword>
<evidence type="ECO:0000313" key="2">
    <source>
        <dbReference type="EMBL" id="VEN47832.1"/>
    </source>
</evidence>